<dbReference type="SUPFAM" id="SSF46689">
    <property type="entry name" value="Homeodomain-like"/>
    <property type="match status" value="2"/>
</dbReference>
<dbReference type="PANTHER" id="PTHR43280:SF34">
    <property type="entry name" value="ARAC-FAMILY TRANSCRIPTIONAL REGULATOR"/>
    <property type="match status" value="1"/>
</dbReference>
<dbReference type="PANTHER" id="PTHR43280">
    <property type="entry name" value="ARAC-FAMILY TRANSCRIPTIONAL REGULATOR"/>
    <property type="match status" value="1"/>
</dbReference>
<protein>
    <submittedName>
        <fullName evidence="5">Helix-turn-helix transcriptional regulator</fullName>
    </submittedName>
</protein>
<evidence type="ECO:0000256" key="3">
    <source>
        <dbReference type="ARBA" id="ARBA00023163"/>
    </source>
</evidence>
<dbReference type="GO" id="GO:0043565">
    <property type="term" value="F:sequence-specific DNA binding"/>
    <property type="evidence" value="ECO:0007669"/>
    <property type="project" value="InterPro"/>
</dbReference>
<dbReference type="Gene3D" id="2.60.120.10">
    <property type="entry name" value="Jelly Rolls"/>
    <property type="match status" value="1"/>
</dbReference>
<name>A0A926EFX8_9FIRM</name>
<evidence type="ECO:0000313" key="5">
    <source>
        <dbReference type="EMBL" id="MBC8578215.1"/>
    </source>
</evidence>
<evidence type="ECO:0000259" key="4">
    <source>
        <dbReference type="PROSITE" id="PS01124"/>
    </source>
</evidence>
<evidence type="ECO:0000313" key="6">
    <source>
        <dbReference type="Proteomes" id="UP000655830"/>
    </source>
</evidence>
<dbReference type="Pfam" id="PF02311">
    <property type="entry name" value="AraC_binding"/>
    <property type="match status" value="1"/>
</dbReference>
<dbReference type="InterPro" id="IPR020449">
    <property type="entry name" value="Tscrpt_reg_AraC-type_HTH"/>
</dbReference>
<dbReference type="InterPro" id="IPR003313">
    <property type="entry name" value="AraC-bd"/>
</dbReference>
<dbReference type="InterPro" id="IPR018060">
    <property type="entry name" value="HTH_AraC"/>
</dbReference>
<sequence length="283" mass="32681">MEELSSCKLAMENCIQQKYFSIAHLYKEEKAMNMHIHDCYEIYYSISGGKQFLIDNQFYTIQPGDVFVMNQYESHYLTQIDSEIHERIVIAIHPDFLKQLSSTHTDLSECFTKRTLGFSHKLSLTKEQQNQFLYYTKKITSTEGYGQDLAERATFIQLMLLLNAAYQATTESSLALKPNKQVDEILLYINQNIYEMLTIEDLANHFFLSSSYICRMFKSATGMTINKYITARRISIAKSLLAEGLNVNEVCIRCGYNDYSNFVKTFNKAVGMSPKKYAQVCVL</sequence>
<dbReference type="InterPro" id="IPR037923">
    <property type="entry name" value="HTH-like"/>
</dbReference>
<dbReference type="InterPro" id="IPR009057">
    <property type="entry name" value="Homeodomain-like_sf"/>
</dbReference>
<gene>
    <name evidence="5" type="ORF">H8718_01495</name>
</gene>
<dbReference type="PROSITE" id="PS01124">
    <property type="entry name" value="HTH_ARAC_FAMILY_2"/>
    <property type="match status" value="1"/>
</dbReference>
<keyword evidence="6" id="KW-1185">Reference proteome</keyword>
<dbReference type="InterPro" id="IPR014710">
    <property type="entry name" value="RmlC-like_jellyroll"/>
</dbReference>
<dbReference type="SMART" id="SM00342">
    <property type="entry name" value="HTH_ARAC"/>
    <property type="match status" value="1"/>
</dbReference>
<dbReference type="InterPro" id="IPR018062">
    <property type="entry name" value="HTH_AraC-typ_CS"/>
</dbReference>
<dbReference type="SUPFAM" id="SSF51215">
    <property type="entry name" value="Regulatory protein AraC"/>
    <property type="match status" value="1"/>
</dbReference>
<organism evidence="5 6">
    <name type="scientific">Zhenhengia yiwuensis</name>
    <dbReference type="NCBI Taxonomy" id="2763666"/>
    <lineage>
        <taxon>Bacteria</taxon>
        <taxon>Bacillati</taxon>
        <taxon>Bacillota</taxon>
        <taxon>Clostridia</taxon>
        <taxon>Lachnospirales</taxon>
        <taxon>Lachnospiraceae</taxon>
        <taxon>Zhenhengia</taxon>
    </lineage>
</organism>
<accession>A0A926EFX8</accession>
<dbReference type="GO" id="GO:0003700">
    <property type="term" value="F:DNA-binding transcription factor activity"/>
    <property type="evidence" value="ECO:0007669"/>
    <property type="project" value="InterPro"/>
</dbReference>
<keyword evidence="3" id="KW-0804">Transcription</keyword>
<dbReference type="EMBL" id="JACRSY010000002">
    <property type="protein sequence ID" value="MBC8578215.1"/>
    <property type="molecule type" value="Genomic_DNA"/>
</dbReference>
<reference evidence="5" key="1">
    <citation type="submission" date="2020-08" db="EMBL/GenBank/DDBJ databases">
        <title>Genome public.</title>
        <authorList>
            <person name="Liu C."/>
            <person name="Sun Q."/>
        </authorList>
    </citation>
    <scope>NUCLEOTIDE SEQUENCE</scope>
    <source>
        <strain evidence="5">NSJ-12</strain>
    </source>
</reference>
<evidence type="ECO:0000256" key="1">
    <source>
        <dbReference type="ARBA" id="ARBA00023015"/>
    </source>
</evidence>
<dbReference type="AlphaFoldDB" id="A0A926EFX8"/>
<keyword evidence="2" id="KW-0238">DNA-binding</keyword>
<dbReference type="RefSeq" id="WP_249331268.1">
    <property type="nucleotide sequence ID" value="NZ_JACRSY010000002.1"/>
</dbReference>
<dbReference type="Gene3D" id="1.10.10.60">
    <property type="entry name" value="Homeodomain-like"/>
    <property type="match status" value="2"/>
</dbReference>
<proteinExistence type="predicted"/>
<dbReference type="PRINTS" id="PR00032">
    <property type="entry name" value="HTHARAC"/>
</dbReference>
<keyword evidence="1" id="KW-0805">Transcription regulation</keyword>
<dbReference type="PROSITE" id="PS00041">
    <property type="entry name" value="HTH_ARAC_FAMILY_1"/>
    <property type="match status" value="1"/>
</dbReference>
<dbReference type="Proteomes" id="UP000655830">
    <property type="component" value="Unassembled WGS sequence"/>
</dbReference>
<evidence type="ECO:0000256" key="2">
    <source>
        <dbReference type="ARBA" id="ARBA00023125"/>
    </source>
</evidence>
<feature type="domain" description="HTH araC/xylS-type" evidence="4">
    <location>
        <begin position="183"/>
        <end position="280"/>
    </location>
</feature>
<dbReference type="Pfam" id="PF12833">
    <property type="entry name" value="HTH_18"/>
    <property type="match status" value="1"/>
</dbReference>
<comment type="caution">
    <text evidence="5">The sequence shown here is derived from an EMBL/GenBank/DDBJ whole genome shotgun (WGS) entry which is preliminary data.</text>
</comment>